<accession>A0A939EUT3</accession>
<sequence length="467" mass="51672">MYKRLRHTVDASIRQLRQKGSFAQNFAITFSGTAAVAVLGFAVSPIMTRLYEPQSYGLFAVFNAIVSNVSLFSTLGYAPAFLLPRQRSRFLALVQLTVLLSVVALIGMLLAFGLLHEPLLRWLKAEALGGWFYVIPFAVFVFNLNVVMSAWYLRTKDFKKRAGIDVATAVAGRSLTLGVGWLGNGPVGGLLLGDLFAKLTMFGSMLFSGIHRQLHEVRRPFSWVRIKAVAWQYREYPFYVMPTAYLSNLAGQLPIFFLTTGFGAGAVGLYAFSTSLLELPLNLIGNAVAPVFLQKATETYQQEPARLRHICLDLYNRLFYLGLLPFGIITVFGDWIFGFVFGAKWEQAGVFTGYLGYYYVFRLASYATSPVYAVLHRQRLALAGTALLVLVRAASLLIGIVNHNLNLGMLLFGLSSLVVTFLVDMNILYLLKLPVLRLAARSIALVLATLAFLWGIRAIMEQLVGGA</sequence>
<feature type="transmembrane region" description="Helical" evidence="7">
    <location>
        <begin position="407"/>
        <end position="431"/>
    </location>
</feature>
<feature type="transmembrane region" description="Helical" evidence="7">
    <location>
        <begin position="90"/>
        <end position="111"/>
    </location>
</feature>
<evidence type="ECO:0000256" key="2">
    <source>
        <dbReference type="ARBA" id="ARBA00007430"/>
    </source>
</evidence>
<evidence type="ECO:0000313" key="9">
    <source>
        <dbReference type="Proteomes" id="UP000664144"/>
    </source>
</evidence>
<keyword evidence="5 7" id="KW-1133">Transmembrane helix</keyword>
<comment type="caution">
    <text evidence="8">The sequence shown here is derived from an EMBL/GenBank/DDBJ whole genome shotgun (WGS) entry which is preliminary data.</text>
</comment>
<feature type="transmembrane region" description="Helical" evidence="7">
    <location>
        <begin position="380"/>
        <end position="401"/>
    </location>
</feature>
<feature type="transmembrane region" description="Helical" evidence="7">
    <location>
        <begin position="355"/>
        <end position="375"/>
    </location>
</feature>
<comment type="similarity">
    <text evidence="2">Belongs to the polysaccharide synthase family.</text>
</comment>
<dbReference type="PANTHER" id="PTHR30250">
    <property type="entry name" value="PST FAMILY PREDICTED COLANIC ACID TRANSPORTER"/>
    <property type="match status" value="1"/>
</dbReference>
<proteinExistence type="inferred from homology"/>
<organism evidence="8 9">
    <name type="scientific">Hymenobacter telluris</name>
    <dbReference type="NCBI Taxonomy" id="2816474"/>
    <lineage>
        <taxon>Bacteria</taxon>
        <taxon>Pseudomonadati</taxon>
        <taxon>Bacteroidota</taxon>
        <taxon>Cytophagia</taxon>
        <taxon>Cytophagales</taxon>
        <taxon>Hymenobacteraceae</taxon>
        <taxon>Hymenobacter</taxon>
    </lineage>
</organism>
<dbReference type="EMBL" id="JAFLQZ010000003">
    <property type="protein sequence ID" value="MBO0357366.1"/>
    <property type="molecule type" value="Genomic_DNA"/>
</dbReference>
<gene>
    <name evidence="8" type="ORF">J0X19_05370</name>
</gene>
<feature type="transmembrane region" description="Helical" evidence="7">
    <location>
        <begin position="56"/>
        <end position="78"/>
    </location>
</feature>
<dbReference type="RefSeq" id="WP_206982211.1">
    <property type="nucleotide sequence ID" value="NZ_JAFLQZ010000003.1"/>
</dbReference>
<evidence type="ECO:0000256" key="1">
    <source>
        <dbReference type="ARBA" id="ARBA00004651"/>
    </source>
</evidence>
<reference evidence="8" key="1">
    <citation type="submission" date="2021-03" db="EMBL/GenBank/DDBJ databases">
        <authorList>
            <person name="Kim M.K."/>
        </authorList>
    </citation>
    <scope>NUCLEOTIDE SEQUENCE</scope>
    <source>
        <strain evidence="8">BT186</strain>
    </source>
</reference>
<comment type="subcellular location">
    <subcellularLocation>
        <location evidence="1">Cell membrane</location>
        <topology evidence="1">Multi-pass membrane protein</topology>
    </subcellularLocation>
</comment>
<dbReference type="GO" id="GO:0005886">
    <property type="term" value="C:plasma membrane"/>
    <property type="evidence" value="ECO:0007669"/>
    <property type="project" value="UniProtKB-SubCell"/>
</dbReference>
<evidence type="ECO:0000313" key="8">
    <source>
        <dbReference type="EMBL" id="MBO0357366.1"/>
    </source>
</evidence>
<protein>
    <submittedName>
        <fullName evidence="8">Oligosaccharide flippase family protein</fullName>
    </submittedName>
</protein>
<dbReference type="AlphaFoldDB" id="A0A939EUT3"/>
<keyword evidence="6 7" id="KW-0472">Membrane</keyword>
<dbReference type="Proteomes" id="UP000664144">
    <property type="component" value="Unassembled WGS sequence"/>
</dbReference>
<feature type="transmembrane region" description="Helical" evidence="7">
    <location>
        <begin position="255"/>
        <end position="273"/>
    </location>
</feature>
<evidence type="ECO:0000256" key="7">
    <source>
        <dbReference type="SAM" id="Phobius"/>
    </source>
</evidence>
<dbReference type="InterPro" id="IPR050833">
    <property type="entry name" value="Poly_Biosynth_Transport"/>
</dbReference>
<evidence type="ECO:0000256" key="4">
    <source>
        <dbReference type="ARBA" id="ARBA00022692"/>
    </source>
</evidence>
<dbReference type="PANTHER" id="PTHR30250:SF10">
    <property type="entry name" value="LIPOPOLYSACCHARIDE BIOSYNTHESIS PROTEIN WZXC"/>
    <property type="match status" value="1"/>
</dbReference>
<feature type="transmembrane region" description="Helical" evidence="7">
    <location>
        <begin position="131"/>
        <end position="152"/>
    </location>
</feature>
<evidence type="ECO:0000256" key="5">
    <source>
        <dbReference type="ARBA" id="ARBA00022989"/>
    </source>
</evidence>
<dbReference type="Pfam" id="PF13440">
    <property type="entry name" value="Polysacc_synt_3"/>
    <property type="match status" value="1"/>
</dbReference>
<feature type="transmembrane region" description="Helical" evidence="7">
    <location>
        <begin position="438"/>
        <end position="460"/>
    </location>
</feature>
<keyword evidence="9" id="KW-1185">Reference proteome</keyword>
<evidence type="ECO:0000256" key="6">
    <source>
        <dbReference type="ARBA" id="ARBA00023136"/>
    </source>
</evidence>
<feature type="transmembrane region" description="Helical" evidence="7">
    <location>
        <begin position="318"/>
        <end position="343"/>
    </location>
</feature>
<name>A0A939EUT3_9BACT</name>
<evidence type="ECO:0000256" key="3">
    <source>
        <dbReference type="ARBA" id="ARBA00022475"/>
    </source>
</evidence>
<keyword evidence="4 7" id="KW-0812">Transmembrane</keyword>
<feature type="transmembrane region" description="Helical" evidence="7">
    <location>
        <begin position="21"/>
        <end position="44"/>
    </location>
</feature>
<keyword evidence="3" id="KW-1003">Cell membrane</keyword>